<name>A0A1F6VQN0_9BACT</name>
<protein>
    <recommendedName>
        <fullName evidence="1">HTH cro/C1-type domain-containing protein</fullName>
    </recommendedName>
</protein>
<evidence type="ECO:0000259" key="1">
    <source>
        <dbReference type="PROSITE" id="PS50943"/>
    </source>
</evidence>
<dbReference type="GO" id="GO:0003677">
    <property type="term" value="F:DNA binding"/>
    <property type="evidence" value="ECO:0007669"/>
    <property type="project" value="InterPro"/>
</dbReference>
<comment type="caution">
    <text evidence="2">The sequence shown here is derived from an EMBL/GenBank/DDBJ whole genome shotgun (WGS) entry which is preliminary data.</text>
</comment>
<dbReference type="Proteomes" id="UP000179686">
    <property type="component" value="Unassembled WGS sequence"/>
</dbReference>
<feature type="domain" description="HTH cro/C1-type" evidence="1">
    <location>
        <begin position="34"/>
        <end position="88"/>
    </location>
</feature>
<accession>A0A1F6VQN0</accession>
<dbReference type="AlphaFoldDB" id="A0A1F6VQN0"/>
<evidence type="ECO:0000313" key="2">
    <source>
        <dbReference type="EMBL" id="OGI71938.1"/>
    </source>
</evidence>
<sequence>MTNLNTIKKIALKNKAVKKAYDEMALEFSIIDQIIKKRIKKGMSQKDLALKMGTKQPSIARFESGYYNPTISFLKKVSKALDSKLEIKI</sequence>
<proteinExistence type="predicted"/>
<dbReference type="SMART" id="SM00530">
    <property type="entry name" value="HTH_XRE"/>
    <property type="match status" value="1"/>
</dbReference>
<dbReference type="InterPro" id="IPR001387">
    <property type="entry name" value="Cro/C1-type_HTH"/>
</dbReference>
<evidence type="ECO:0000313" key="3">
    <source>
        <dbReference type="Proteomes" id="UP000179686"/>
    </source>
</evidence>
<dbReference type="Pfam" id="PF01381">
    <property type="entry name" value="HTH_3"/>
    <property type="match status" value="1"/>
</dbReference>
<dbReference type="PROSITE" id="PS50943">
    <property type="entry name" value="HTH_CROC1"/>
    <property type="match status" value="1"/>
</dbReference>
<dbReference type="SUPFAM" id="SSF47413">
    <property type="entry name" value="lambda repressor-like DNA-binding domains"/>
    <property type="match status" value="1"/>
</dbReference>
<dbReference type="CDD" id="cd00093">
    <property type="entry name" value="HTH_XRE"/>
    <property type="match status" value="1"/>
</dbReference>
<organism evidence="2 3">
    <name type="scientific">Candidatus Nomurabacteria bacterium RIFCSPHIGHO2_02_FULL_38_15</name>
    <dbReference type="NCBI Taxonomy" id="1801752"/>
    <lineage>
        <taxon>Bacteria</taxon>
        <taxon>Candidatus Nomuraibacteriota</taxon>
    </lineage>
</organism>
<dbReference type="InterPro" id="IPR010982">
    <property type="entry name" value="Lambda_DNA-bd_dom_sf"/>
</dbReference>
<gene>
    <name evidence="2" type="ORF">A3J61_01730</name>
</gene>
<dbReference type="Gene3D" id="1.10.260.40">
    <property type="entry name" value="lambda repressor-like DNA-binding domains"/>
    <property type="match status" value="1"/>
</dbReference>
<dbReference type="STRING" id="1801752.A3J61_01730"/>
<reference evidence="2 3" key="1">
    <citation type="journal article" date="2016" name="Nat. Commun.">
        <title>Thousands of microbial genomes shed light on interconnected biogeochemical processes in an aquifer system.</title>
        <authorList>
            <person name="Anantharaman K."/>
            <person name="Brown C.T."/>
            <person name="Hug L.A."/>
            <person name="Sharon I."/>
            <person name="Castelle C.J."/>
            <person name="Probst A.J."/>
            <person name="Thomas B.C."/>
            <person name="Singh A."/>
            <person name="Wilkins M.J."/>
            <person name="Karaoz U."/>
            <person name="Brodie E.L."/>
            <person name="Williams K.H."/>
            <person name="Hubbard S.S."/>
            <person name="Banfield J.F."/>
        </authorList>
    </citation>
    <scope>NUCLEOTIDE SEQUENCE [LARGE SCALE GENOMIC DNA]</scope>
</reference>
<dbReference type="EMBL" id="MFUC01000015">
    <property type="protein sequence ID" value="OGI71938.1"/>
    <property type="molecule type" value="Genomic_DNA"/>
</dbReference>